<protein>
    <recommendedName>
        <fullName evidence="2">PB1 domain-containing protein</fullName>
    </recommendedName>
</protein>
<sequence>MTNNTSTPRTSILAKIAYANILRQVRLDDTINWPAFEAQVRRAHNIPSHVAVIVTYKDEEGDVIAIDTTEELAEVTQAAVREGKKSLRFTVGVREDDGREFVVVEDGESVRSGSLYPSVHEETPAASVQDVNETVVDPEVPAPAPATATATGNEEPAVTTEASTETEKGKGSAATPETEAGPSGSSSANRADSTNTPPTDPFSAFLTGVTPIFEDIQAQIAAHPEFFEKLSDLAGQIGTQAQTHFQPFLNDLVNQFQNQDFYGSSQVVPAIVTAVVADGVIPTGAVLAITVVLSAVLLEDLSADVSAVSEDSSPDPSADPSQDPLAVPRPTD</sequence>
<feature type="region of interest" description="Disordered" evidence="1">
    <location>
        <begin position="307"/>
        <end position="332"/>
    </location>
</feature>
<proteinExistence type="predicted"/>
<keyword evidence="4" id="KW-1185">Reference proteome</keyword>
<evidence type="ECO:0000259" key="2">
    <source>
        <dbReference type="Pfam" id="PF00564"/>
    </source>
</evidence>
<reference evidence="3" key="1">
    <citation type="submission" date="2020-05" db="EMBL/GenBank/DDBJ databases">
        <title>Phylogenomic resolution of chytrid fungi.</title>
        <authorList>
            <person name="Stajich J.E."/>
            <person name="Amses K."/>
            <person name="Simmons R."/>
            <person name="Seto K."/>
            <person name="Myers J."/>
            <person name="Bonds A."/>
            <person name="Quandt C.A."/>
            <person name="Barry K."/>
            <person name="Liu P."/>
            <person name="Grigoriev I."/>
            <person name="Longcore J.E."/>
            <person name="James T.Y."/>
        </authorList>
    </citation>
    <scope>NUCLEOTIDE SEQUENCE</scope>
    <source>
        <strain evidence="3">JEL0318</strain>
    </source>
</reference>
<evidence type="ECO:0000256" key="1">
    <source>
        <dbReference type="SAM" id="MobiDB-lite"/>
    </source>
</evidence>
<dbReference type="Proteomes" id="UP001212841">
    <property type="component" value="Unassembled WGS sequence"/>
</dbReference>
<accession>A0AAD5SCF9</accession>
<feature type="compositionally biased region" description="Low complexity" evidence="1">
    <location>
        <begin position="307"/>
        <end position="326"/>
    </location>
</feature>
<feature type="domain" description="PB1" evidence="2">
    <location>
        <begin position="15"/>
        <end position="91"/>
    </location>
</feature>
<dbReference type="EMBL" id="JADGJD010000503">
    <property type="protein sequence ID" value="KAJ3050524.1"/>
    <property type="molecule type" value="Genomic_DNA"/>
</dbReference>
<dbReference type="AlphaFoldDB" id="A0AAD5SCF9"/>
<dbReference type="Gene3D" id="3.10.20.90">
    <property type="entry name" value="Phosphatidylinositol 3-kinase Catalytic Subunit, Chain A, domain 1"/>
    <property type="match status" value="1"/>
</dbReference>
<organism evidence="3 4">
    <name type="scientific">Rhizophlyctis rosea</name>
    <dbReference type="NCBI Taxonomy" id="64517"/>
    <lineage>
        <taxon>Eukaryota</taxon>
        <taxon>Fungi</taxon>
        <taxon>Fungi incertae sedis</taxon>
        <taxon>Chytridiomycota</taxon>
        <taxon>Chytridiomycota incertae sedis</taxon>
        <taxon>Chytridiomycetes</taxon>
        <taxon>Rhizophlyctidales</taxon>
        <taxon>Rhizophlyctidaceae</taxon>
        <taxon>Rhizophlyctis</taxon>
    </lineage>
</organism>
<dbReference type="SUPFAM" id="SSF54277">
    <property type="entry name" value="CAD &amp; PB1 domains"/>
    <property type="match status" value="1"/>
</dbReference>
<feature type="region of interest" description="Disordered" evidence="1">
    <location>
        <begin position="138"/>
        <end position="203"/>
    </location>
</feature>
<dbReference type="CDD" id="cd05992">
    <property type="entry name" value="PB1"/>
    <property type="match status" value="1"/>
</dbReference>
<name>A0AAD5SCF9_9FUNG</name>
<dbReference type="Pfam" id="PF00564">
    <property type="entry name" value="PB1"/>
    <property type="match status" value="1"/>
</dbReference>
<gene>
    <name evidence="3" type="ORF">HK097_008525</name>
</gene>
<feature type="compositionally biased region" description="Polar residues" evidence="1">
    <location>
        <begin position="183"/>
        <end position="197"/>
    </location>
</feature>
<feature type="non-terminal residue" evidence="3">
    <location>
        <position position="1"/>
    </location>
</feature>
<dbReference type="InterPro" id="IPR000270">
    <property type="entry name" value="PB1_dom"/>
</dbReference>
<evidence type="ECO:0000313" key="4">
    <source>
        <dbReference type="Proteomes" id="UP001212841"/>
    </source>
</evidence>
<comment type="caution">
    <text evidence="3">The sequence shown here is derived from an EMBL/GenBank/DDBJ whole genome shotgun (WGS) entry which is preliminary data.</text>
</comment>
<evidence type="ECO:0000313" key="3">
    <source>
        <dbReference type="EMBL" id="KAJ3050524.1"/>
    </source>
</evidence>
<feature type="compositionally biased region" description="Low complexity" evidence="1">
    <location>
        <begin position="138"/>
        <end position="157"/>
    </location>
</feature>